<name>A0ABD5S312_9EURY</name>
<sequence length="53" mass="5656">MRAARAATRRIADSASLTRARRSRVVADDLSKVTGLPDDVDVPEGVVEGFADD</sequence>
<comment type="caution">
    <text evidence="1">The sequence shown here is derived from an EMBL/GenBank/DDBJ whole genome shotgun (WGS) entry which is preliminary data.</text>
</comment>
<proteinExistence type="predicted"/>
<dbReference type="EMBL" id="JBHSWU010000747">
    <property type="protein sequence ID" value="MFC6725861.1"/>
    <property type="molecule type" value="Genomic_DNA"/>
</dbReference>
<evidence type="ECO:0000313" key="2">
    <source>
        <dbReference type="Proteomes" id="UP001596328"/>
    </source>
</evidence>
<gene>
    <name evidence="1" type="ORF">ACFQE1_16110</name>
</gene>
<dbReference type="AlphaFoldDB" id="A0ABD5S312"/>
<reference evidence="1 2" key="1">
    <citation type="journal article" date="2019" name="Int. J. Syst. Evol. Microbiol.">
        <title>The Global Catalogue of Microorganisms (GCM) 10K type strain sequencing project: providing services to taxonomists for standard genome sequencing and annotation.</title>
        <authorList>
            <consortium name="The Broad Institute Genomics Platform"/>
            <consortium name="The Broad Institute Genome Sequencing Center for Infectious Disease"/>
            <person name="Wu L."/>
            <person name="Ma J."/>
        </authorList>
    </citation>
    <scope>NUCLEOTIDE SEQUENCE [LARGE SCALE GENOMIC DNA]</scope>
    <source>
        <strain evidence="1 2">NBRC 111368</strain>
    </source>
</reference>
<protein>
    <submittedName>
        <fullName evidence="1">Uncharacterized protein</fullName>
    </submittedName>
</protein>
<evidence type="ECO:0000313" key="1">
    <source>
        <dbReference type="EMBL" id="MFC6725861.1"/>
    </source>
</evidence>
<keyword evidence="2" id="KW-1185">Reference proteome</keyword>
<organism evidence="1 2">
    <name type="scientific">Halobium palmae</name>
    <dbReference type="NCBI Taxonomy" id="1776492"/>
    <lineage>
        <taxon>Archaea</taxon>
        <taxon>Methanobacteriati</taxon>
        <taxon>Methanobacteriota</taxon>
        <taxon>Stenosarchaea group</taxon>
        <taxon>Halobacteria</taxon>
        <taxon>Halobacteriales</taxon>
        <taxon>Haloferacaceae</taxon>
        <taxon>Halobium</taxon>
    </lineage>
</organism>
<accession>A0ABD5S312</accession>
<dbReference type="Proteomes" id="UP001596328">
    <property type="component" value="Unassembled WGS sequence"/>
</dbReference>